<sequence length="147" mass="15861">MLDVALSRDGLRDPERVSGVLVENAWTTTSLVIVDTTEERSWRTTNKPGDDGLGASAWTTRSGEDGSTLGIIVEASSPIAAHALRDQIRERILAESRLLAIESDEVWSDGECLVILTAHEGSVLGKKSVPPTVQMSFGSADHSMRMI</sequence>
<name>A0A5J5J4L9_9MICO</name>
<comment type="caution">
    <text evidence="2">The sequence shown here is derived from an EMBL/GenBank/DDBJ whole genome shotgun (WGS) entry which is preliminary data.</text>
</comment>
<dbReference type="AlphaFoldDB" id="A0A5J5J4L9"/>
<proteinExistence type="predicted"/>
<evidence type="ECO:0000313" key="2">
    <source>
        <dbReference type="EMBL" id="KAA9110960.1"/>
    </source>
</evidence>
<reference evidence="3" key="1">
    <citation type="submission" date="2019-09" db="EMBL/GenBank/DDBJ databases">
        <title>Mumia zhuanghuii sp. nov. isolated from the intestinal contents of plateau pika (Ochotona curzoniae) in the Qinghai-Tibet plateau of China.</title>
        <authorList>
            <person name="Tian Z."/>
        </authorList>
    </citation>
    <scope>NUCLEOTIDE SEQUENCE [LARGE SCALE GENOMIC DNA]</scope>
    <source>
        <strain evidence="3">JCM 30598</strain>
    </source>
</reference>
<protein>
    <submittedName>
        <fullName evidence="2">Uncharacterized protein</fullName>
    </submittedName>
</protein>
<dbReference type="Proteomes" id="UP000325827">
    <property type="component" value="Unassembled WGS sequence"/>
</dbReference>
<keyword evidence="3" id="KW-1185">Reference proteome</keyword>
<evidence type="ECO:0000256" key="1">
    <source>
        <dbReference type="SAM" id="MobiDB-lite"/>
    </source>
</evidence>
<gene>
    <name evidence="2" type="ORF">F6B43_04850</name>
</gene>
<dbReference type="RefSeq" id="WP_150447732.1">
    <property type="nucleotide sequence ID" value="NZ_VYSA01000001.1"/>
</dbReference>
<feature type="region of interest" description="Disordered" evidence="1">
    <location>
        <begin position="41"/>
        <end position="62"/>
    </location>
</feature>
<organism evidence="2 3">
    <name type="scientific">Microbacterium rhizomatis</name>
    <dbReference type="NCBI Taxonomy" id="1631477"/>
    <lineage>
        <taxon>Bacteria</taxon>
        <taxon>Bacillati</taxon>
        <taxon>Actinomycetota</taxon>
        <taxon>Actinomycetes</taxon>
        <taxon>Micrococcales</taxon>
        <taxon>Microbacteriaceae</taxon>
        <taxon>Microbacterium</taxon>
    </lineage>
</organism>
<evidence type="ECO:0000313" key="3">
    <source>
        <dbReference type="Proteomes" id="UP000325827"/>
    </source>
</evidence>
<dbReference type="EMBL" id="VYSA01000001">
    <property type="protein sequence ID" value="KAA9110960.1"/>
    <property type="molecule type" value="Genomic_DNA"/>
</dbReference>
<accession>A0A5J5J4L9</accession>